<comment type="caution">
    <text evidence="3">The sequence shown here is derived from an EMBL/GenBank/DDBJ whole genome shotgun (WGS) entry which is preliminary data.</text>
</comment>
<name>A0A1Q3B666_CEPFO</name>
<feature type="region of interest" description="Disordered" evidence="1">
    <location>
        <begin position="106"/>
        <end position="130"/>
    </location>
</feature>
<feature type="region of interest" description="Disordered" evidence="1">
    <location>
        <begin position="1"/>
        <end position="36"/>
    </location>
</feature>
<dbReference type="PANTHER" id="PTHR34799:SF2">
    <property type="entry name" value="OS07G0656300 PROTEIN"/>
    <property type="match status" value="1"/>
</dbReference>
<keyword evidence="4" id="KW-1185">Reference proteome</keyword>
<sequence length="198" mass="21326">MLRDISEGERESLSSSLVSSAGSKSKSKASSSSCSVVTSDGSFQRIQTRKLSIFAVVARCHEMKLKVVRKSRSKACFSSGHRKTFSVKPEKACSGSISTEARSSSCLSSSSSARSGRRRKLVGSNVSGSGSANMRRRAEAILKFLSRGSSSEVQIRQVIGDSPDTSKALRMLLKLEEVKRSGTGGRNDPYVYMIASRN</sequence>
<proteinExistence type="predicted"/>
<dbReference type="Proteomes" id="UP000187406">
    <property type="component" value="Unassembled WGS sequence"/>
</dbReference>
<dbReference type="STRING" id="3775.A0A1Q3B666"/>
<feature type="domain" description="HTH three-helical bundle" evidence="2">
    <location>
        <begin position="131"/>
        <end position="171"/>
    </location>
</feature>
<evidence type="ECO:0000256" key="1">
    <source>
        <dbReference type="SAM" id="MobiDB-lite"/>
    </source>
</evidence>
<protein>
    <recommendedName>
        <fullName evidence="2">HTH three-helical bundle domain-containing protein</fullName>
    </recommendedName>
</protein>
<evidence type="ECO:0000313" key="3">
    <source>
        <dbReference type="EMBL" id="GAV63511.1"/>
    </source>
</evidence>
<dbReference type="OrthoDB" id="515857at2759"/>
<dbReference type="AlphaFoldDB" id="A0A1Q3B666"/>
<dbReference type="InterPro" id="IPR057523">
    <property type="entry name" value="HTH_74"/>
</dbReference>
<feature type="compositionally biased region" description="Basic and acidic residues" evidence="1">
    <location>
        <begin position="1"/>
        <end position="12"/>
    </location>
</feature>
<feature type="compositionally biased region" description="Low complexity" evidence="1">
    <location>
        <begin position="13"/>
        <end position="36"/>
    </location>
</feature>
<reference evidence="4" key="1">
    <citation type="submission" date="2016-04" db="EMBL/GenBank/DDBJ databases">
        <title>Cephalotus genome sequencing.</title>
        <authorList>
            <person name="Fukushima K."/>
            <person name="Hasebe M."/>
            <person name="Fang X."/>
        </authorList>
    </citation>
    <scope>NUCLEOTIDE SEQUENCE [LARGE SCALE GENOMIC DNA]</scope>
    <source>
        <strain evidence="4">cv. St1</strain>
    </source>
</reference>
<dbReference type="EMBL" id="BDDD01000309">
    <property type="protein sequence ID" value="GAV63511.1"/>
    <property type="molecule type" value="Genomic_DNA"/>
</dbReference>
<evidence type="ECO:0000313" key="4">
    <source>
        <dbReference type="Proteomes" id="UP000187406"/>
    </source>
</evidence>
<dbReference type="PANTHER" id="PTHR34799">
    <property type="entry name" value="OS07G0656300 PROTEIN"/>
    <property type="match status" value="1"/>
</dbReference>
<gene>
    <name evidence="3" type="ORF">CFOL_v3_07029</name>
</gene>
<dbReference type="InParanoid" id="A0A1Q3B666"/>
<dbReference type="FunCoup" id="A0A1Q3B666">
    <property type="interactions" value="2"/>
</dbReference>
<dbReference type="Pfam" id="PF25370">
    <property type="entry name" value="HTH_74"/>
    <property type="match status" value="1"/>
</dbReference>
<evidence type="ECO:0000259" key="2">
    <source>
        <dbReference type="Pfam" id="PF25370"/>
    </source>
</evidence>
<accession>A0A1Q3B666</accession>
<organism evidence="3 4">
    <name type="scientific">Cephalotus follicularis</name>
    <name type="common">Albany pitcher plant</name>
    <dbReference type="NCBI Taxonomy" id="3775"/>
    <lineage>
        <taxon>Eukaryota</taxon>
        <taxon>Viridiplantae</taxon>
        <taxon>Streptophyta</taxon>
        <taxon>Embryophyta</taxon>
        <taxon>Tracheophyta</taxon>
        <taxon>Spermatophyta</taxon>
        <taxon>Magnoliopsida</taxon>
        <taxon>eudicotyledons</taxon>
        <taxon>Gunneridae</taxon>
        <taxon>Pentapetalae</taxon>
        <taxon>rosids</taxon>
        <taxon>fabids</taxon>
        <taxon>Oxalidales</taxon>
        <taxon>Cephalotaceae</taxon>
        <taxon>Cephalotus</taxon>
    </lineage>
</organism>